<evidence type="ECO:0000313" key="4">
    <source>
        <dbReference type="EMBL" id="SLN22437.1"/>
    </source>
</evidence>
<evidence type="ECO:0000256" key="3">
    <source>
        <dbReference type="PROSITE-ProRule" id="PRU00023"/>
    </source>
</evidence>
<accession>A0A1Y5RPL0</accession>
<keyword evidence="2 3" id="KW-0040">ANK repeat</keyword>
<dbReference type="Pfam" id="PF00023">
    <property type="entry name" value="Ank"/>
    <property type="match status" value="1"/>
</dbReference>
<dbReference type="Gene3D" id="1.25.40.20">
    <property type="entry name" value="Ankyrin repeat-containing domain"/>
    <property type="match status" value="2"/>
</dbReference>
<keyword evidence="1" id="KW-0677">Repeat</keyword>
<dbReference type="InterPro" id="IPR036770">
    <property type="entry name" value="Ankyrin_rpt-contain_sf"/>
</dbReference>
<dbReference type="AlphaFoldDB" id="A0A1Y5RPL0"/>
<dbReference type="InterPro" id="IPR002110">
    <property type="entry name" value="Ankyrin_rpt"/>
</dbReference>
<dbReference type="Proteomes" id="UP000193900">
    <property type="component" value="Unassembled WGS sequence"/>
</dbReference>
<protein>
    <submittedName>
        <fullName evidence="4">Ankyrin repeats (3 copies)</fullName>
    </submittedName>
</protein>
<evidence type="ECO:0000256" key="2">
    <source>
        <dbReference type="ARBA" id="ARBA00023043"/>
    </source>
</evidence>
<feature type="repeat" description="ANK" evidence="3">
    <location>
        <begin position="218"/>
        <end position="250"/>
    </location>
</feature>
<dbReference type="SMART" id="SM00248">
    <property type="entry name" value="ANK"/>
    <property type="match status" value="4"/>
</dbReference>
<dbReference type="PANTHER" id="PTHR24201">
    <property type="entry name" value="ANK_REP_REGION DOMAIN-CONTAINING PROTEIN"/>
    <property type="match status" value="1"/>
</dbReference>
<dbReference type="PROSITE" id="PS50088">
    <property type="entry name" value="ANK_REPEAT"/>
    <property type="match status" value="2"/>
</dbReference>
<sequence>MTPDDQALDRLRRAARDLGRDLALGRSDALARVRATAPKPKGTPLKHADFLHVIAREEGFASWPALKASVEMRGMDAAARLQRLKIAIAHGQTHVIDRILEDAPDLADGEFGLELALYRRDAVARALEADPGMATRLIGLAPPLVHLCQSRMIHHWPDKRNDMLAIAEMLRLRGADLDFGPPAEKGSAHRLSPLYFALGHAGNLVLAEWLLDHGATPNDNESLYHATELGHRDGLRLLLSHGADPKGTNALLRAMDFGDVEAVAMLLEAGADPNEGSDGRPAHGMAHGACPALHQAARRMGDDRMAELLLAAGARPEATWNGISAYAYARVYGNAALAARLEGLGVDRSLAADEALLAAAAEGAVPGGRFLDPARLPEDFRTLPRQILNQPGRLPHLKALIAVGLEWDRPDSEGLTLVRVAGWEGLPEIMAWVLSLKPDLGHVNQYGGTLLTTIIHGSENCPQRAERDHVACARLALEEGVALPRKAISFAGEPAMAAFLDGWAEAHPGAVVEHGPI</sequence>
<evidence type="ECO:0000313" key="5">
    <source>
        <dbReference type="Proteomes" id="UP000193900"/>
    </source>
</evidence>
<gene>
    <name evidence="4" type="ORF">ROA7023_00637</name>
</gene>
<keyword evidence="5" id="KW-1185">Reference proteome</keyword>
<dbReference type="InterPro" id="IPR050776">
    <property type="entry name" value="Ank_Repeat/CDKN_Inhibitor"/>
</dbReference>
<dbReference type="PROSITE" id="PS50297">
    <property type="entry name" value="ANK_REP_REGION"/>
    <property type="match status" value="1"/>
</dbReference>
<dbReference type="OrthoDB" id="928522at2"/>
<dbReference type="SUPFAM" id="SSF48403">
    <property type="entry name" value="Ankyrin repeat"/>
    <property type="match status" value="1"/>
</dbReference>
<evidence type="ECO:0000256" key="1">
    <source>
        <dbReference type="ARBA" id="ARBA00022737"/>
    </source>
</evidence>
<dbReference type="Pfam" id="PF12796">
    <property type="entry name" value="Ank_2"/>
    <property type="match status" value="1"/>
</dbReference>
<name>A0A1Y5RPL0_9RHOB</name>
<reference evidence="4 5" key="1">
    <citation type="submission" date="2017-03" db="EMBL/GenBank/DDBJ databases">
        <authorList>
            <person name="Afonso C.L."/>
            <person name="Miller P.J."/>
            <person name="Scott M.A."/>
            <person name="Spackman E."/>
            <person name="Goraichik I."/>
            <person name="Dimitrov K.M."/>
            <person name="Suarez D.L."/>
            <person name="Swayne D.E."/>
        </authorList>
    </citation>
    <scope>NUCLEOTIDE SEQUENCE [LARGE SCALE GENOMIC DNA]</scope>
    <source>
        <strain evidence="4 5">CECT 7023</strain>
    </source>
</reference>
<organism evidence="4 5">
    <name type="scientific">Roseisalinus antarcticus</name>
    <dbReference type="NCBI Taxonomy" id="254357"/>
    <lineage>
        <taxon>Bacteria</taxon>
        <taxon>Pseudomonadati</taxon>
        <taxon>Pseudomonadota</taxon>
        <taxon>Alphaproteobacteria</taxon>
        <taxon>Rhodobacterales</taxon>
        <taxon>Roseobacteraceae</taxon>
        <taxon>Roseisalinus</taxon>
    </lineage>
</organism>
<proteinExistence type="predicted"/>
<dbReference type="RefSeq" id="WP_085877551.1">
    <property type="nucleotide sequence ID" value="NZ_FWFZ01000002.1"/>
</dbReference>
<dbReference type="EMBL" id="FWFZ01000002">
    <property type="protein sequence ID" value="SLN22437.1"/>
    <property type="molecule type" value="Genomic_DNA"/>
</dbReference>
<feature type="repeat" description="ANK" evidence="3">
    <location>
        <begin position="246"/>
        <end position="278"/>
    </location>
</feature>